<proteinExistence type="predicted"/>
<reference evidence="1" key="1">
    <citation type="submission" date="2014-09" db="EMBL/GenBank/DDBJ databases">
        <authorList>
            <person name="Magalhaes I.L.F."/>
            <person name="Oliveira U."/>
            <person name="Santos F.R."/>
            <person name="Vidigal T.H.D.A."/>
            <person name="Brescovit A.D."/>
            <person name="Santos A.J."/>
        </authorList>
    </citation>
    <scope>NUCLEOTIDE SEQUENCE</scope>
    <source>
        <tissue evidence="1">Shoot tissue taken approximately 20 cm above the soil surface</tissue>
    </source>
</reference>
<evidence type="ECO:0000313" key="1">
    <source>
        <dbReference type="EMBL" id="JAE02178.1"/>
    </source>
</evidence>
<name>A0A0A9F1M3_ARUDO</name>
<reference evidence="1" key="2">
    <citation type="journal article" date="2015" name="Data Brief">
        <title>Shoot transcriptome of the giant reed, Arundo donax.</title>
        <authorList>
            <person name="Barrero R.A."/>
            <person name="Guerrero F.D."/>
            <person name="Moolhuijzen P."/>
            <person name="Goolsby J.A."/>
            <person name="Tidwell J."/>
            <person name="Bellgard S.E."/>
            <person name="Bellgard M.I."/>
        </authorList>
    </citation>
    <scope>NUCLEOTIDE SEQUENCE</scope>
    <source>
        <tissue evidence="1">Shoot tissue taken approximately 20 cm above the soil surface</tissue>
    </source>
</reference>
<sequence>MELYFPARALLYHSGRLSSELLTLEVNFPCARYYFKRRFDRQSTSSLFFRLLATKGVPVSPSNT</sequence>
<dbReference type="EMBL" id="GBRH01195718">
    <property type="protein sequence ID" value="JAE02178.1"/>
    <property type="molecule type" value="Transcribed_RNA"/>
</dbReference>
<accession>A0A0A9F1M3</accession>
<organism evidence="1">
    <name type="scientific">Arundo donax</name>
    <name type="common">Giant reed</name>
    <name type="synonym">Donax arundinaceus</name>
    <dbReference type="NCBI Taxonomy" id="35708"/>
    <lineage>
        <taxon>Eukaryota</taxon>
        <taxon>Viridiplantae</taxon>
        <taxon>Streptophyta</taxon>
        <taxon>Embryophyta</taxon>
        <taxon>Tracheophyta</taxon>
        <taxon>Spermatophyta</taxon>
        <taxon>Magnoliopsida</taxon>
        <taxon>Liliopsida</taxon>
        <taxon>Poales</taxon>
        <taxon>Poaceae</taxon>
        <taxon>PACMAD clade</taxon>
        <taxon>Arundinoideae</taxon>
        <taxon>Arundineae</taxon>
        <taxon>Arundo</taxon>
    </lineage>
</organism>
<dbReference type="AlphaFoldDB" id="A0A0A9F1M3"/>
<protein>
    <submittedName>
        <fullName evidence="1">Uncharacterized protein</fullName>
    </submittedName>
</protein>